<reference evidence="1" key="1">
    <citation type="submission" date="2020-05" db="EMBL/GenBank/DDBJ databases">
        <title>Large-scale comparative analyses of tick genomes elucidate their genetic diversity and vector capacities.</title>
        <authorList>
            <person name="Jia N."/>
            <person name="Wang J."/>
            <person name="Shi W."/>
            <person name="Du L."/>
            <person name="Sun Y."/>
            <person name="Zhan W."/>
            <person name="Jiang J."/>
            <person name="Wang Q."/>
            <person name="Zhang B."/>
            <person name="Ji P."/>
            <person name="Sakyi L.B."/>
            <person name="Cui X."/>
            <person name="Yuan T."/>
            <person name="Jiang B."/>
            <person name="Yang W."/>
            <person name="Lam T.T.-Y."/>
            <person name="Chang Q."/>
            <person name="Ding S."/>
            <person name="Wang X."/>
            <person name="Zhu J."/>
            <person name="Ruan X."/>
            <person name="Zhao L."/>
            <person name="Wei J."/>
            <person name="Que T."/>
            <person name="Du C."/>
            <person name="Cheng J."/>
            <person name="Dai P."/>
            <person name="Han X."/>
            <person name="Huang E."/>
            <person name="Gao Y."/>
            <person name="Liu J."/>
            <person name="Shao H."/>
            <person name="Ye R."/>
            <person name="Li L."/>
            <person name="Wei W."/>
            <person name="Wang X."/>
            <person name="Wang C."/>
            <person name="Yang T."/>
            <person name="Huo Q."/>
            <person name="Li W."/>
            <person name="Guo W."/>
            <person name="Chen H."/>
            <person name="Zhou L."/>
            <person name="Ni X."/>
            <person name="Tian J."/>
            <person name="Zhou Y."/>
            <person name="Sheng Y."/>
            <person name="Liu T."/>
            <person name="Pan Y."/>
            <person name="Xia L."/>
            <person name="Li J."/>
            <person name="Zhao F."/>
            <person name="Cao W."/>
        </authorList>
    </citation>
    <scope>NUCLEOTIDE SEQUENCE</scope>
    <source>
        <strain evidence="1">Hyas-2018</strain>
    </source>
</reference>
<name>A0ACB7SK30_HYAAI</name>
<keyword evidence="2" id="KW-1185">Reference proteome</keyword>
<organism evidence="1 2">
    <name type="scientific">Hyalomma asiaticum</name>
    <name type="common">Tick</name>
    <dbReference type="NCBI Taxonomy" id="266040"/>
    <lineage>
        <taxon>Eukaryota</taxon>
        <taxon>Metazoa</taxon>
        <taxon>Ecdysozoa</taxon>
        <taxon>Arthropoda</taxon>
        <taxon>Chelicerata</taxon>
        <taxon>Arachnida</taxon>
        <taxon>Acari</taxon>
        <taxon>Parasitiformes</taxon>
        <taxon>Ixodida</taxon>
        <taxon>Ixodoidea</taxon>
        <taxon>Ixodidae</taxon>
        <taxon>Hyalomminae</taxon>
        <taxon>Hyalomma</taxon>
    </lineage>
</organism>
<evidence type="ECO:0000313" key="2">
    <source>
        <dbReference type="Proteomes" id="UP000821845"/>
    </source>
</evidence>
<proteinExistence type="predicted"/>
<accession>A0ACB7SK30</accession>
<protein>
    <submittedName>
        <fullName evidence="1">Uncharacterized protein</fullName>
    </submittedName>
</protein>
<evidence type="ECO:0000313" key="1">
    <source>
        <dbReference type="EMBL" id="KAH6934144.1"/>
    </source>
</evidence>
<dbReference type="Proteomes" id="UP000821845">
    <property type="component" value="Chromosome 4"/>
</dbReference>
<dbReference type="EMBL" id="CM023484">
    <property type="protein sequence ID" value="KAH6934144.1"/>
    <property type="molecule type" value="Genomic_DNA"/>
</dbReference>
<gene>
    <name evidence="1" type="ORF">HPB50_020682</name>
</gene>
<sequence>MSTSNRPAIGSRSMENESTDAFRTFSEYGVPETRRGPIGDQLVLASSAPTLLCLLSAVETSYKMCATVRELCSALRNWLPIHEIPVRDNDEVVARGESSRIDNTGTTTSLSFISAPPAATIQSEDRSRLAQLDGFSATTTELLQNKISQDILAESARRVMGEALRDLLSLKTSVECALAVKPYVPSRAQTWMPLNLAQRVSRVYYYYSRGYIEEVTSGPLEVSGYTVTLTLACETKGREVVLSFRAQFCACAANEKVAWPFDGELELTIHHPTDAARNRTHRLRPSRDQETIMPRLANNAPVHLAGPIGASLLAEDGLWAMGTLHLSIKILL</sequence>
<comment type="caution">
    <text evidence="1">The sequence shown here is derived from an EMBL/GenBank/DDBJ whole genome shotgun (WGS) entry which is preliminary data.</text>
</comment>